<protein>
    <submittedName>
        <fullName evidence="1">Uncharacterized protein</fullName>
    </submittedName>
</protein>
<evidence type="ECO:0000313" key="2">
    <source>
        <dbReference type="Proteomes" id="UP000006177"/>
    </source>
</evidence>
<accession>J9ZAX1</accession>
<dbReference type="AlphaFoldDB" id="J9ZAX1"/>
<evidence type="ECO:0000313" key="1">
    <source>
        <dbReference type="EMBL" id="AFS52832.1"/>
    </source>
</evidence>
<dbReference type="PATRIC" id="fig|1048260.3.peg.637"/>
<name>J9ZAX1_LEPFM</name>
<proteinExistence type="predicted"/>
<sequence length="53" mass="6584">MLHFKASVLEESAREMRARADWLWERIKEEKRYLMECKMEAEEKNRVYSGDFR</sequence>
<dbReference type="Proteomes" id="UP000006177">
    <property type="component" value="Chromosome"/>
</dbReference>
<organism evidence="1 2">
    <name type="scientific">Leptospirillum ferriphilum (strain ML-04)</name>
    <dbReference type="NCBI Taxonomy" id="1048260"/>
    <lineage>
        <taxon>Bacteria</taxon>
        <taxon>Pseudomonadati</taxon>
        <taxon>Nitrospirota</taxon>
        <taxon>Nitrospiria</taxon>
        <taxon>Nitrospirales</taxon>
        <taxon>Nitrospiraceae</taxon>
        <taxon>Leptospirillum</taxon>
    </lineage>
</organism>
<reference evidence="1 2" key="1">
    <citation type="journal article" date="2011" name="J. Microbiol.">
        <title>Complete genome of Leptospirillum ferriphilum ML-04 provides insight into its physiology and environmental adaptation.</title>
        <authorList>
            <person name="Mi S."/>
            <person name="Song J."/>
            <person name="Lin J."/>
            <person name="Che Y."/>
            <person name="Zheng H."/>
            <person name="Lin J."/>
        </authorList>
    </citation>
    <scope>NUCLEOTIDE SEQUENCE [LARGE SCALE GENOMIC DNA]</scope>
    <source>
        <strain evidence="1 2">ML-04</strain>
    </source>
</reference>
<dbReference type="EMBL" id="CP002919">
    <property type="protein sequence ID" value="AFS52832.1"/>
    <property type="molecule type" value="Genomic_DNA"/>
</dbReference>
<dbReference type="STRING" id="1048260.LFML04_0596"/>
<dbReference type="HOGENOM" id="CLU_3063027_0_0_0"/>
<gene>
    <name evidence="1" type="ordered locus">LFML04_0596</name>
</gene>
<dbReference type="KEGG" id="lfi:LFML04_0596"/>